<name>A0ABV0BU95_9SPHI</name>
<reference evidence="4 5" key="1">
    <citation type="submission" date="2024-04" db="EMBL/GenBank/DDBJ databases">
        <title>WGS of bacteria from Torrens River.</title>
        <authorList>
            <person name="Wyrsch E.R."/>
            <person name="Drigo B."/>
        </authorList>
    </citation>
    <scope>NUCLEOTIDE SEQUENCE [LARGE SCALE GENOMIC DNA]</scope>
    <source>
        <strain evidence="4 5">TWI391</strain>
    </source>
</reference>
<dbReference type="Gene3D" id="1.10.10.60">
    <property type="entry name" value="Homeodomain-like"/>
    <property type="match status" value="1"/>
</dbReference>
<dbReference type="InterPro" id="IPR009057">
    <property type="entry name" value="Homeodomain-like_sf"/>
</dbReference>
<dbReference type="SUPFAM" id="SSF46689">
    <property type="entry name" value="Homeodomain-like"/>
    <property type="match status" value="1"/>
</dbReference>
<proteinExistence type="predicted"/>
<comment type="caution">
    <text evidence="4">The sequence shown here is derived from an EMBL/GenBank/DDBJ whole genome shotgun (WGS) entry which is preliminary data.</text>
</comment>
<dbReference type="PROSITE" id="PS50977">
    <property type="entry name" value="HTH_TETR_2"/>
    <property type="match status" value="1"/>
</dbReference>
<dbReference type="PRINTS" id="PR00455">
    <property type="entry name" value="HTHTETR"/>
</dbReference>
<evidence type="ECO:0000259" key="3">
    <source>
        <dbReference type="PROSITE" id="PS50977"/>
    </source>
</evidence>
<evidence type="ECO:0000313" key="4">
    <source>
        <dbReference type="EMBL" id="MEN5377803.1"/>
    </source>
</evidence>
<keyword evidence="1 2" id="KW-0238">DNA-binding</keyword>
<evidence type="ECO:0000256" key="2">
    <source>
        <dbReference type="PROSITE-ProRule" id="PRU00335"/>
    </source>
</evidence>
<dbReference type="EMBL" id="JBDJNQ010000004">
    <property type="protein sequence ID" value="MEN5377803.1"/>
    <property type="molecule type" value="Genomic_DNA"/>
</dbReference>
<feature type="domain" description="HTH tetR-type" evidence="3">
    <location>
        <begin position="6"/>
        <end position="66"/>
    </location>
</feature>
<dbReference type="PANTHER" id="PTHR30328:SF54">
    <property type="entry name" value="HTH-TYPE TRANSCRIPTIONAL REPRESSOR SCO4008"/>
    <property type="match status" value="1"/>
</dbReference>
<feature type="DNA-binding region" description="H-T-H motif" evidence="2">
    <location>
        <begin position="29"/>
        <end position="48"/>
    </location>
</feature>
<evidence type="ECO:0000256" key="1">
    <source>
        <dbReference type="ARBA" id="ARBA00023125"/>
    </source>
</evidence>
<dbReference type="Pfam" id="PF00440">
    <property type="entry name" value="TetR_N"/>
    <property type="match status" value="1"/>
</dbReference>
<dbReference type="InterPro" id="IPR001647">
    <property type="entry name" value="HTH_TetR"/>
</dbReference>
<organism evidence="4 5">
    <name type="scientific">Sphingobacterium kitahiroshimense</name>
    <dbReference type="NCBI Taxonomy" id="470446"/>
    <lineage>
        <taxon>Bacteria</taxon>
        <taxon>Pseudomonadati</taxon>
        <taxon>Bacteroidota</taxon>
        <taxon>Sphingobacteriia</taxon>
        <taxon>Sphingobacteriales</taxon>
        <taxon>Sphingobacteriaceae</taxon>
        <taxon>Sphingobacterium</taxon>
    </lineage>
</organism>
<dbReference type="Gene3D" id="1.10.357.10">
    <property type="entry name" value="Tetracycline Repressor, domain 2"/>
    <property type="match status" value="1"/>
</dbReference>
<dbReference type="RefSeq" id="WP_346581257.1">
    <property type="nucleotide sequence ID" value="NZ_JBDJLH010000002.1"/>
</dbReference>
<evidence type="ECO:0000313" key="5">
    <source>
        <dbReference type="Proteomes" id="UP001409291"/>
    </source>
</evidence>
<dbReference type="Proteomes" id="UP001409291">
    <property type="component" value="Unassembled WGS sequence"/>
</dbReference>
<dbReference type="PANTHER" id="PTHR30328">
    <property type="entry name" value="TRANSCRIPTIONAL REPRESSOR"/>
    <property type="match status" value="1"/>
</dbReference>
<dbReference type="InterPro" id="IPR050109">
    <property type="entry name" value="HTH-type_TetR-like_transc_reg"/>
</dbReference>
<accession>A0ABV0BU95</accession>
<gene>
    <name evidence="4" type="ORF">ABE541_11055</name>
</gene>
<protein>
    <submittedName>
        <fullName evidence="4">TetR/AcrR family transcriptional regulator</fullName>
    </submittedName>
</protein>
<keyword evidence="5" id="KW-1185">Reference proteome</keyword>
<sequence>MSTNNDNKKEFIIAAAIRRFAHYGFSKTTMNEIAEDVKITKANLYYYYPDKTTLVHDVILSVTDDFRKQEQDLIKKSKSSVINLLLDLLDLKSAFIERHYMLHMNENMEWIKGAPLQTLMREIHEKEVVEVAKLFQKGVDSKELAIEDVHKTSEMYVYLMKSIGLVGILCDVFTGIPTQCNVGDVLQKQKNATMLIYNGLKFNTVSN</sequence>